<dbReference type="GO" id="GO:0016301">
    <property type="term" value="F:kinase activity"/>
    <property type="evidence" value="ECO:0007669"/>
    <property type="project" value="UniProtKB-KW"/>
</dbReference>
<evidence type="ECO:0000256" key="5">
    <source>
        <dbReference type="ARBA" id="ARBA00022771"/>
    </source>
</evidence>
<dbReference type="InterPro" id="IPR036427">
    <property type="entry name" value="Bromodomain-like_sf"/>
</dbReference>
<keyword evidence="21" id="KW-0808">Transferase</keyword>
<dbReference type="PROSITE" id="PS50014">
    <property type="entry name" value="BROMODOMAIN_2"/>
    <property type="match status" value="1"/>
</dbReference>
<dbReference type="PROSITE" id="PS00633">
    <property type="entry name" value="BROMODOMAIN_1"/>
    <property type="match status" value="1"/>
</dbReference>
<feature type="region of interest" description="Disordered" evidence="15">
    <location>
        <begin position="832"/>
        <end position="901"/>
    </location>
</feature>
<dbReference type="SUPFAM" id="SSF57903">
    <property type="entry name" value="FYVE/PHD zinc finger"/>
    <property type="match status" value="1"/>
</dbReference>
<feature type="compositionally biased region" description="Polar residues" evidence="15">
    <location>
        <begin position="860"/>
        <end position="871"/>
    </location>
</feature>
<accession>A0A6P7S973</accession>
<dbReference type="InterPro" id="IPR056987">
    <property type="entry name" value="ZMYND8_CC"/>
</dbReference>
<evidence type="ECO:0000256" key="11">
    <source>
        <dbReference type="ARBA" id="ARBA00023163"/>
    </source>
</evidence>
<dbReference type="SUPFAM" id="SSF144232">
    <property type="entry name" value="HIT/MYND zinc finger-like"/>
    <property type="match status" value="1"/>
</dbReference>
<keyword evidence="11" id="KW-0804">Transcription</keyword>
<dbReference type="InterPro" id="IPR018359">
    <property type="entry name" value="Bromodomain_CS"/>
</dbReference>
<evidence type="ECO:0000256" key="4">
    <source>
        <dbReference type="ARBA" id="ARBA00022723"/>
    </source>
</evidence>
<dbReference type="Proteomes" id="UP000515154">
    <property type="component" value="Linkage group LG4"/>
</dbReference>
<evidence type="ECO:0000259" key="19">
    <source>
        <dbReference type="PROSITE" id="PS50865"/>
    </source>
</evidence>
<dbReference type="PANTHER" id="PTHR46453:SF5">
    <property type="entry name" value="PROTEIN KINASE C-BINDING PROTEIN 1 ISOFORM X1"/>
    <property type="match status" value="1"/>
</dbReference>
<feature type="domain" description="PHD-type" evidence="17">
    <location>
        <begin position="136"/>
        <end position="181"/>
    </location>
</feature>
<dbReference type="Gene3D" id="2.30.30.140">
    <property type="match status" value="1"/>
</dbReference>
<evidence type="ECO:0000256" key="3">
    <source>
        <dbReference type="ARBA" id="ARBA00022454"/>
    </source>
</evidence>
<dbReference type="KEGG" id="osn:115210291"/>
<keyword evidence="10 13" id="KW-0103">Bromodomain</keyword>
<dbReference type="InterPro" id="IPR057053">
    <property type="entry name" value="MYND_ZMYND11_ZMYD8"/>
</dbReference>
<dbReference type="InterPro" id="IPR001965">
    <property type="entry name" value="Znf_PHD"/>
</dbReference>
<feature type="region of interest" description="Disordered" evidence="15">
    <location>
        <begin position="429"/>
        <end position="486"/>
    </location>
</feature>
<dbReference type="InterPro" id="IPR001487">
    <property type="entry name" value="Bromodomain"/>
</dbReference>
<dbReference type="Gene3D" id="1.20.920.10">
    <property type="entry name" value="Bromodomain-like"/>
    <property type="match status" value="1"/>
</dbReference>
<dbReference type="PROSITE" id="PS50865">
    <property type="entry name" value="ZF_MYND_2"/>
    <property type="match status" value="1"/>
</dbReference>
<dbReference type="Pfam" id="PF00439">
    <property type="entry name" value="Bromodomain"/>
    <property type="match status" value="1"/>
</dbReference>
<evidence type="ECO:0000256" key="7">
    <source>
        <dbReference type="ARBA" id="ARBA00022853"/>
    </source>
</evidence>
<evidence type="ECO:0000256" key="10">
    <source>
        <dbReference type="ARBA" id="ARBA00023117"/>
    </source>
</evidence>
<feature type="domain" description="PWWP" evidence="18">
    <location>
        <begin position="326"/>
        <end position="376"/>
    </location>
</feature>
<dbReference type="PRINTS" id="PR00503">
    <property type="entry name" value="BROMODOMAIN"/>
</dbReference>
<dbReference type="GO" id="GO:0005634">
    <property type="term" value="C:nucleus"/>
    <property type="evidence" value="ECO:0007669"/>
    <property type="project" value="UniProtKB-SubCell"/>
</dbReference>
<dbReference type="PROSITE" id="PS50812">
    <property type="entry name" value="PWWP"/>
    <property type="match status" value="1"/>
</dbReference>
<dbReference type="InterPro" id="IPR000313">
    <property type="entry name" value="PWWP_dom"/>
</dbReference>
<dbReference type="Pfam" id="PF23460">
    <property type="entry name" value="ZMYND8_CC"/>
    <property type="match status" value="1"/>
</dbReference>
<name>A0A6P7S973_9MOLL</name>
<dbReference type="CDD" id="cd05508">
    <property type="entry name" value="Bromo_RACK7"/>
    <property type="match status" value="1"/>
</dbReference>
<dbReference type="GO" id="GO:0005737">
    <property type="term" value="C:cytoplasm"/>
    <property type="evidence" value="ECO:0007669"/>
    <property type="project" value="TreeGrafter"/>
</dbReference>
<reference evidence="21" key="1">
    <citation type="submission" date="2025-08" db="UniProtKB">
        <authorList>
            <consortium name="RefSeq"/>
        </authorList>
    </citation>
    <scope>IDENTIFICATION</scope>
</reference>
<keyword evidence="6" id="KW-0862">Zinc</keyword>
<feature type="compositionally biased region" description="Polar residues" evidence="15">
    <location>
        <begin position="788"/>
        <end position="797"/>
    </location>
</feature>
<evidence type="ECO:0000256" key="15">
    <source>
        <dbReference type="SAM" id="MobiDB-lite"/>
    </source>
</evidence>
<dbReference type="InterPro" id="IPR019786">
    <property type="entry name" value="Zinc_finger_PHD-type_CS"/>
</dbReference>
<dbReference type="GO" id="GO:0008270">
    <property type="term" value="F:zinc ion binding"/>
    <property type="evidence" value="ECO:0007669"/>
    <property type="project" value="UniProtKB-KW"/>
</dbReference>
<dbReference type="InterPro" id="IPR013083">
    <property type="entry name" value="Znf_RING/FYVE/PHD"/>
</dbReference>
<evidence type="ECO:0000259" key="17">
    <source>
        <dbReference type="PROSITE" id="PS50016"/>
    </source>
</evidence>
<evidence type="ECO:0000256" key="13">
    <source>
        <dbReference type="PROSITE-ProRule" id="PRU00035"/>
    </source>
</evidence>
<feature type="compositionally biased region" description="Low complexity" evidence="15">
    <location>
        <begin position="81"/>
        <end position="96"/>
    </location>
</feature>
<feature type="compositionally biased region" description="Polar residues" evidence="15">
    <location>
        <begin position="835"/>
        <end position="849"/>
    </location>
</feature>
<dbReference type="GO" id="GO:0140006">
    <property type="term" value="F:histone H3 reader activity"/>
    <property type="evidence" value="ECO:0007669"/>
    <property type="project" value="UniProtKB-ARBA"/>
</dbReference>
<keyword evidence="21" id="KW-0418">Kinase</keyword>
<feature type="domain" description="MYND-type" evidence="19">
    <location>
        <begin position="1044"/>
        <end position="1078"/>
    </location>
</feature>
<feature type="compositionally biased region" description="Low complexity" evidence="15">
    <location>
        <begin position="448"/>
        <end position="481"/>
    </location>
</feature>
<dbReference type="InterPro" id="IPR037967">
    <property type="entry name" value="ZMYND8_Bromo_dom"/>
</dbReference>
<feature type="region of interest" description="Disordered" evidence="15">
    <location>
        <begin position="1373"/>
        <end position="1399"/>
    </location>
</feature>
<evidence type="ECO:0000256" key="14">
    <source>
        <dbReference type="PROSITE-ProRule" id="PRU00134"/>
    </source>
</evidence>
<dbReference type="Pfam" id="PF00855">
    <property type="entry name" value="PWWP"/>
    <property type="match status" value="1"/>
</dbReference>
<keyword evidence="4" id="KW-0479">Metal-binding</keyword>
<evidence type="ECO:0000313" key="21">
    <source>
        <dbReference type="RefSeq" id="XP_029634658.1"/>
    </source>
</evidence>
<dbReference type="InterPro" id="IPR044075">
    <property type="entry name" value="PRKCBP1_PHD"/>
</dbReference>
<keyword evidence="9" id="KW-0805">Transcription regulation</keyword>
<dbReference type="Gene3D" id="6.10.140.2220">
    <property type="match status" value="1"/>
</dbReference>
<dbReference type="SUPFAM" id="SSF63748">
    <property type="entry name" value="Tudor/PWWP/MBT"/>
    <property type="match status" value="1"/>
</dbReference>
<evidence type="ECO:0000256" key="8">
    <source>
        <dbReference type="ARBA" id="ARBA00022990"/>
    </source>
</evidence>
<feature type="region of interest" description="Disordered" evidence="15">
    <location>
        <begin position="604"/>
        <end position="627"/>
    </location>
</feature>
<feature type="compositionally biased region" description="Low complexity" evidence="15">
    <location>
        <begin position="604"/>
        <end position="616"/>
    </location>
</feature>
<feature type="compositionally biased region" description="Low complexity" evidence="15">
    <location>
        <begin position="42"/>
        <end position="56"/>
    </location>
</feature>
<dbReference type="SUPFAM" id="SSF47370">
    <property type="entry name" value="Bromodomain"/>
    <property type="match status" value="1"/>
</dbReference>
<dbReference type="PANTHER" id="PTHR46453">
    <property type="entry name" value="PROTEIN KINASE C-BINDING PROTEIN 1"/>
    <property type="match status" value="1"/>
</dbReference>
<feature type="region of interest" description="Disordered" evidence="15">
    <location>
        <begin position="771"/>
        <end position="797"/>
    </location>
</feature>
<comment type="subcellular location">
    <subcellularLocation>
        <location evidence="2">Chromosome</location>
    </subcellularLocation>
    <subcellularLocation>
        <location evidence="1">Nucleus</location>
    </subcellularLocation>
</comment>
<dbReference type="CDD" id="cd15538">
    <property type="entry name" value="PHD_PRKCBP1"/>
    <property type="match status" value="1"/>
</dbReference>
<evidence type="ECO:0000256" key="1">
    <source>
        <dbReference type="ARBA" id="ARBA00004123"/>
    </source>
</evidence>
<dbReference type="Gene3D" id="3.30.40.10">
    <property type="entry name" value="Zinc/RING finger domain, C3HC4 (zinc finger)"/>
    <property type="match status" value="1"/>
</dbReference>
<keyword evidence="3" id="KW-0158">Chromosome</keyword>
<dbReference type="SMART" id="SM00293">
    <property type="entry name" value="PWWP"/>
    <property type="match status" value="1"/>
</dbReference>
<proteinExistence type="predicted"/>
<dbReference type="Pfam" id="PF24324">
    <property type="entry name" value="MYND_ZMYND11_ZMYD8"/>
    <property type="match status" value="1"/>
</dbReference>
<feature type="compositionally biased region" description="Basic residues" evidence="15">
    <location>
        <begin position="429"/>
        <end position="445"/>
    </location>
</feature>
<organism evidence="20 21">
    <name type="scientific">Octopus sinensis</name>
    <name type="common">East Asian common octopus</name>
    <dbReference type="NCBI Taxonomy" id="2607531"/>
    <lineage>
        <taxon>Eukaryota</taxon>
        <taxon>Metazoa</taxon>
        <taxon>Spiralia</taxon>
        <taxon>Lophotrochozoa</taxon>
        <taxon>Mollusca</taxon>
        <taxon>Cephalopoda</taxon>
        <taxon>Coleoidea</taxon>
        <taxon>Octopodiformes</taxon>
        <taxon>Octopoda</taxon>
        <taxon>Incirrata</taxon>
        <taxon>Octopodidae</taxon>
        <taxon>Octopus</taxon>
    </lineage>
</organism>
<keyword evidence="12" id="KW-0539">Nucleus</keyword>
<protein>
    <submittedName>
        <fullName evidence="21">Protein kinase C-binding protein 1 isoform X1</fullName>
    </submittedName>
</protein>
<evidence type="ECO:0000256" key="12">
    <source>
        <dbReference type="ARBA" id="ARBA00023242"/>
    </source>
</evidence>
<dbReference type="InterPro" id="IPR011011">
    <property type="entry name" value="Znf_FYVE_PHD"/>
</dbReference>
<sequence length="1399" mass="153373">MSEVQAKTVPPVLTTSSTQLLHSIKDQVSSEDSGSDTSAKMSGSTATTPVTTGASTIRTRASTGSISGLPFGKTEIKSERCSSPSSDTCSSRSGTPQSFKRTRHKIDDLYIVQVPPKKQKIGRNDGTGLVNNNKNDYFCWLCHRDGEVVCCELCPRVYHIKCLGLDEPFPEVWVCPECEKIMRAECINTRSKAMSMISHEQFCVLLKYALNRMKHQSSSPFRQPVDLCAVPNYHDFIYHPMDLNTVEKNIKNNKYGSTEAFLADVKWILHNCIIFNGTHHKLTASAKMIIKICKHEVAEIEICPDCYARSCEQSNDEWFCEPCSHPHQIVWAKLKGYPFWPAKALREKNGMVDVRFFGAHDRSWVPVSQVYLYSKECPTVMKSKRSGFDHSMTELKTYIEKYRQKFGTFEFYPFRSLYDSNSPYIKNGKSSKLKSLKLHPSPKRTKSPESSEANSKKNNSSLSSSKSSSSSSSSKSTSSDSKMSEKVSVITKTASAVKNKYSSIITTRRGAMMKMLQLTSTAASTQPTQTLQSTTVSSSLSSSMPSSSSSSSSSSAFSTSQSFTSISSHPSSTTAAISAAVGTTTTITTSCPFNATPTASITTTKTTTALTTKPIPNKAPTKPFKRSYSSSILPKKRACPGVFFPSSDSDLSSDKSPVKVCMESVGEIEDKVFANGIDNRLKNIKTEPGLELESSESRAPSHMPLMPKRKMVQLHQIKQEVESPIDKNLISHMKSYVNLAPKPIQDTTNVNHGYLKAGRILKPNAGFDSILMKNNENSSNQRKDKPGSTPNNTLSVTGNNQLSLILSSPPKKNTSLRNLSDSQMSAFRPLAKMQKQVSVPTMNQQTTDKGSVDLQVSDPGLNSNAGSSVRNTGRKTAAKTNTSTSAGNKNGDSKSTTDESSNLALPSIVTDATLLLGLLKNKPGENSAAMRSDASRPIEINQMVEKYTKQLSKSIRESFEEMYADMLTKHSHQIIMKHYHQELEKLRWIHEQEIAEIKHNLNLTVAEIRASWENEKERFASSIREQCDIEKMKSIEETKKKQWCANCSKEALLYCCWNTSYCDYQCQANHWPQHMNSCTQQLSQTTSSTVQPTATHTLPSTPSASATTATVSAAAAALSTTTTPTTTLSGTLMTGNPQNMIVLNDALPNTTSTTAPIVISTMRQQPVTAAAQQLPEIRSVETLNTTVSGKPTGRVSGMLQQIIKKEDNRSKMINLQPASNPVPGTTQIQFLPTSLPQPVTGSIQVLPAPSTQLLTRNPILSPSHQLQLQYMQSPQQIQTYAATSGQAPVRMQAVQLQSTAIPSTLQSQTFPSIMATSQSVSSPTTKINTISAPTVAPSGTKNLKVNTSNNIIIPSGPFILTKASQGHLQLNATKQISKKTENSEQTKQSKRKTQPPQKL</sequence>
<keyword evidence="20" id="KW-1185">Reference proteome</keyword>
<feature type="compositionally biased region" description="Polar residues" evidence="15">
    <location>
        <begin position="57"/>
        <end position="66"/>
    </location>
</feature>
<feature type="domain" description="Bromo" evidence="16">
    <location>
        <begin position="213"/>
        <end position="283"/>
    </location>
</feature>
<evidence type="ECO:0000256" key="6">
    <source>
        <dbReference type="ARBA" id="ARBA00022833"/>
    </source>
</evidence>
<dbReference type="PROSITE" id="PS01360">
    <property type="entry name" value="ZF_MYND_1"/>
    <property type="match status" value="1"/>
</dbReference>
<dbReference type="GO" id="GO:0003714">
    <property type="term" value="F:transcription corepressor activity"/>
    <property type="evidence" value="ECO:0007669"/>
    <property type="project" value="TreeGrafter"/>
</dbReference>
<dbReference type="RefSeq" id="XP_029634658.1">
    <property type="nucleotide sequence ID" value="XM_029778798.2"/>
</dbReference>
<dbReference type="GO" id="GO:0005694">
    <property type="term" value="C:chromosome"/>
    <property type="evidence" value="ECO:0007669"/>
    <property type="project" value="UniProtKB-SubCell"/>
</dbReference>
<dbReference type="InterPro" id="IPR002893">
    <property type="entry name" value="Znf_MYND"/>
</dbReference>
<evidence type="ECO:0000256" key="2">
    <source>
        <dbReference type="ARBA" id="ARBA00004286"/>
    </source>
</evidence>
<keyword evidence="8" id="KW-0007">Acetylation</keyword>
<evidence type="ECO:0000256" key="9">
    <source>
        <dbReference type="ARBA" id="ARBA00023015"/>
    </source>
</evidence>
<gene>
    <name evidence="21" type="primary">LOC115210291</name>
</gene>
<dbReference type="PROSITE" id="PS50016">
    <property type="entry name" value="ZF_PHD_2"/>
    <property type="match status" value="1"/>
</dbReference>
<feature type="compositionally biased region" description="Polar residues" evidence="15">
    <location>
        <begin position="13"/>
        <end position="41"/>
    </location>
</feature>
<dbReference type="PROSITE" id="PS01359">
    <property type="entry name" value="ZF_PHD_1"/>
    <property type="match status" value="1"/>
</dbReference>
<evidence type="ECO:0000259" key="18">
    <source>
        <dbReference type="PROSITE" id="PS50812"/>
    </source>
</evidence>
<feature type="region of interest" description="Disordered" evidence="15">
    <location>
        <begin position="1"/>
        <end position="98"/>
    </location>
</feature>
<dbReference type="SMART" id="SM00249">
    <property type="entry name" value="PHD"/>
    <property type="match status" value="1"/>
</dbReference>
<keyword evidence="7" id="KW-0156">Chromatin regulator</keyword>
<evidence type="ECO:0000259" key="16">
    <source>
        <dbReference type="PROSITE" id="PS50014"/>
    </source>
</evidence>
<dbReference type="SMART" id="SM00297">
    <property type="entry name" value="BROMO"/>
    <property type="match status" value="1"/>
</dbReference>
<dbReference type="InterPro" id="IPR019787">
    <property type="entry name" value="Znf_PHD-finger"/>
</dbReference>
<dbReference type="FunFam" id="6.10.140.2220:FF:000002">
    <property type="entry name" value="Protein kinase C-binding protein 1 isoform C"/>
    <property type="match status" value="1"/>
</dbReference>
<feature type="region of interest" description="Disordered" evidence="15">
    <location>
        <begin position="522"/>
        <end position="554"/>
    </location>
</feature>
<keyword evidence="5 14" id="KW-0863">Zinc-finger</keyword>
<dbReference type="CDD" id="cd20160">
    <property type="entry name" value="PWWP_PRKCBP1"/>
    <property type="match status" value="1"/>
</dbReference>
<evidence type="ECO:0000313" key="20">
    <source>
        <dbReference type="Proteomes" id="UP000515154"/>
    </source>
</evidence>